<dbReference type="Proteomes" id="UP001303236">
    <property type="component" value="Chromosome"/>
</dbReference>
<dbReference type="PANTHER" id="PTHR45527">
    <property type="entry name" value="NONRIBOSOMAL PEPTIDE SYNTHETASE"/>
    <property type="match status" value="1"/>
</dbReference>
<proteinExistence type="predicted"/>
<dbReference type="InterPro" id="IPR045851">
    <property type="entry name" value="AMP-bd_C_sf"/>
</dbReference>
<reference evidence="3 4" key="1">
    <citation type="submission" date="2023-09" db="EMBL/GenBank/DDBJ databases">
        <title>Genome completion map analysis of the actinomycetes C11-1.</title>
        <authorList>
            <person name="Qin P."/>
            <person name="Guan P."/>
        </authorList>
    </citation>
    <scope>NUCLEOTIDE SEQUENCE [LARGE SCALE GENOMIC DNA]</scope>
    <source>
        <strain evidence="3 4">C11-1</strain>
    </source>
</reference>
<dbReference type="InterPro" id="IPR000873">
    <property type="entry name" value="AMP-dep_synth/lig_dom"/>
</dbReference>
<feature type="domain" description="AMP-dependent synthetase/ligase" evidence="1">
    <location>
        <begin position="26"/>
        <end position="386"/>
    </location>
</feature>
<dbReference type="SUPFAM" id="SSF56801">
    <property type="entry name" value="Acetyl-CoA synthetase-like"/>
    <property type="match status" value="1"/>
</dbReference>
<evidence type="ECO:0000259" key="1">
    <source>
        <dbReference type="Pfam" id="PF00501"/>
    </source>
</evidence>
<gene>
    <name evidence="3" type="ORF">RI138_21370</name>
</gene>
<keyword evidence="4" id="KW-1185">Reference proteome</keyword>
<dbReference type="InterPro" id="IPR042099">
    <property type="entry name" value="ANL_N_sf"/>
</dbReference>
<sequence length="541" mass="59339">MDIEEPMTTTDSLPGTLPHRTMYQWFEESALRLPGHPALEIGDEVLTYAELRRLALTLAARIVHKHGGLPDRVALAATRSVGAYAGYLAIQRLGAAVVPLNPDYPQQRNLDIAQRAGVTVALVDDRAAGLFGLLPERHRPTVLELAEDERADPDLLEGALQETLPPVPADLGREAYLLFTSGSTGQPKGVPILHRQFSPYLEHNIPRYEIGPGSRLTQVFGLTFDAHAFDLFATWGGGGTLVVPTAADLYSPVDFIVERELTHWFSVPSVVREAQRLGNLPLGRCVTLKHSLFGAEPVTVQHVALWREVAPNSAIHNMYGPTEVTICCSNHLLTGPSSSWAEFSGGTVPIGTMYPGMEGVLLDEDGRETDEGELCVRGPQRFDGYLDPRENTGRFLRYEEGGRATVYDGSGPLTDRHWYRTGDRVRREGGVMVHCGRLDQQVKIRGHRVEIGEVEAVVRRHPAIVDVAVIALPTAEGETELVAAYAGRETDPARFDAWLREQVPLHMVPARITRLDGLPLNDNGKTDRNALARILGTPEGS</sequence>
<evidence type="ECO:0000313" key="3">
    <source>
        <dbReference type="EMBL" id="WNF29169.1"/>
    </source>
</evidence>
<dbReference type="Gene3D" id="3.30.300.30">
    <property type="match status" value="1"/>
</dbReference>
<dbReference type="Gene3D" id="3.40.50.12780">
    <property type="entry name" value="N-terminal domain of ligase-like"/>
    <property type="match status" value="1"/>
</dbReference>
<name>A0ABY9VZ31_9ACTN</name>
<accession>A0ABY9VZ31</accession>
<dbReference type="PROSITE" id="PS00455">
    <property type="entry name" value="AMP_BINDING"/>
    <property type="match status" value="1"/>
</dbReference>
<dbReference type="InterPro" id="IPR025110">
    <property type="entry name" value="AMP-bd_C"/>
</dbReference>
<feature type="domain" description="AMP-binding enzyme C-terminal" evidence="2">
    <location>
        <begin position="453"/>
        <end position="525"/>
    </location>
</feature>
<dbReference type="Pfam" id="PF00501">
    <property type="entry name" value="AMP-binding"/>
    <property type="match status" value="1"/>
</dbReference>
<protein>
    <submittedName>
        <fullName evidence="3">AMP-binding protein</fullName>
    </submittedName>
</protein>
<dbReference type="EMBL" id="CP134500">
    <property type="protein sequence ID" value="WNF29169.1"/>
    <property type="molecule type" value="Genomic_DNA"/>
</dbReference>
<evidence type="ECO:0000313" key="4">
    <source>
        <dbReference type="Proteomes" id="UP001303236"/>
    </source>
</evidence>
<evidence type="ECO:0000259" key="2">
    <source>
        <dbReference type="Pfam" id="PF13193"/>
    </source>
</evidence>
<dbReference type="PANTHER" id="PTHR45527:SF1">
    <property type="entry name" value="FATTY ACID SYNTHASE"/>
    <property type="match status" value="1"/>
</dbReference>
<organism evidence="3 4">
    <name type="scientific">Streptomyces durocortorensis</name>
    <dbReference type="NCBI Taxonomy" id="2811104"/>
    <lineage>
        <taxon>Bacteria</taxon>
        <taxon>Bacillati</taxon>
        <taxon>Actinomycetota</taxon>
        <taxon>Actinomycetes</taxon>
        <taxon>Kitasatosporales</taxon>
        <taxon>Streptomycetaceae</taxon>
        <taxon>Streptomyces</taxon>
    </lineage>
</organism>
<dbReference type="InterPro" id="IPR020845">
    <property type="entry name" value="AMP-binding_CS"/>
</dbReference>
<dbReference type="Pfam" id="PF13193">
    <property type="entry name" value="AMP-binding_C"/>
    <property type="match status" value="1"/>
</dbReference>